<dbReference type="Proteomes" id="UP000230423">
    <property type="component" value="Unassembled WGS sequence"/>
</dbReference>
<evidence type="ECO:0000313" key="1">
    <source>
        <dbReference type="EMBL" id="PIO54512.1"/>
    </source>
</evidence>
<organism evidence="1 2">
    <name type="scientific">Teladorsagia circumcincta</name>
    <name type="common">Brown stomach worm</name>
    <name type="synonym">Ostertagia circumcincta</name>
    <dbReference type="NCBI Taxonomy" id="45464"/>
    <lineage>
        <taxon>Eukaryota</taxon>
        <taxon>Metazoa</taxon>
        <taxon>Ecdysozoa</taxon>
        <taxon>Nematoda</taxon>
        <taxon>Chromadorea</taxon>
        <taxon>Rhabditida</taxon>
        <taxon>Rhabditina</taxon>
        <taxon>Rhabditomorpha</taxon>
        <taxon>Strongyloidea</taxon>
        <taxon>Trichostrongylidae</taxon>
        <taxon>Teladorsagia</taxon>
    </lineage>
</organism>
<gene>
    <name evidence="1" type="ORF">TELCIR_24124</name>
</gene>
<reference evidence="1 2" key="1">
    <citation type="submission" date="2015-09" db="EMBL/GenBank/DDBJ databases">
        <title>Draft genome of the parasitic nematode Teladorsagia circumcincta isolate WARC Sus (inbred).</title>
        <authorList>
            <person name="Mitreva M."/>
        </authorList>
    </citation>
    <scope>NUCLEOTIDE SEQUENCE [LARGE SCALE GENOMIC DNA]</scope>
    <source>
        <strain evidence="1 2">S</strain>
    </source>
</reference>
<dbReference type="AlphaFoldDB" id="A0A2G9TAE0"/>
<sequence length="27" mass="3011">MSCLCGTDVQRNLKGKYKRQGCLPDVP</sequence>
<keyword evidence="2" id="KW-1185">Reference proteome</keyword>
<dbReference type="EMBL" id="KZ395864">
    <property type="protein sequence ID" value="PIO54512.1"/>
    <property type="molecule type" value="Genomic_DNA"/>
</dbReference>
<accession>A0A2G9TAE0</accession>
<evidence type="ECO:0000313" key="2">
    <source>
        <dbReference type="Proteomes" id="UP000230423"/>
    </source>
</evidence>
<protein>
    <submittedName>
        <fullName evidence="1">Uncharacterized protein</fullName>
    </submittedName>
</protein>
<name>A0A2G9TAE0_TELCI</name>
<proteinExistence type="predicted"/>